<name>A0A2J7Q2K6_9NEOP</name>
<gene>
    <name evidence="6" type="ORF">B7P43_G02514</name>
</gene>
<evidence type="ECO:0000313" key="7">
    <source>
        <dbReference type="Proteomes" id="UP000235965"/>
    </source>
</evidence>
<dbReference type="Proteomes" id="UP000235965">
    <property type="component" value="Unassembled WGS sequence"/>
</dbReference>
<dbReference type="GO" id="GO:0007219">
    <property type="term" value="P:Notch signaling pathway"/>
    <property type="evidence" value="ECO:0007669"/>
    <property type="project" value="InterPro"/>
</dbReference>
<feature type="non-terminal residue" evidence="6">
    <location>
        <position position="1"/>
    </location>
</feature>
<dbReference type="AlphaFoldDB" id="A0A2J7Q2K6"/>
<protein>
    <recommendedName>
        <fullName evidence="5">Notch ligand N-terminal domain-containing protein</fullName>
    </recommendedName>
</protein>
<evidence type="ECO:0000256" key="3">
    <source>
        <dbReference type="ARBA" id="ARBA00022737"/>
    </source>
</evidence>
<evidence type="ECO:0000256" key="2">
    <source>
        <dbReference type="ARBA" id="ARBA00022692"/>
    </source>
</evidence>
<dbReference type="STRING" id="105785.A0A2J7Q2K6"/>
<organism evidence="6 7">
    <name type="scientific">Cryptotermes secundus</name>
    <dbReference type="NCBI Taxonomy" id="105785"/>
    <lineage>
        <taxon>Eukaryota</taxon>
        <taxon>Metazoa</taxon>
        <taxon>Ecdysozoa</taxon>
        <taxon>Arthropoda</taxon>
        <taxon>Hexapoda</taxon>
        <taxon>Insecta</taxon>
        <taxon>Pterygota</taxon>
        <taxon>Neoptera</taxon>
        <taxon>Polyneoptera</taxon>
        <taxon>Dictyoptera</taxon>
        <taxon>Blattodea</taxon>
        <taxon>Blattoidea</taxon>
        <taxon>Termitoidae</taxon>
        <taxon>Kalotermitidae</taxon>
        <taxon>Cryptotermitinae</taxon>
        <taxon>Cryptotermes</taxon>
    </lineage>
</organism>
<feature type="domain" description="Notch ligand N-terminal" evidence="5">
    <location>
        <begin position="13"/>
        <end position="111"/>
    </location>
</feature>
<evidence type="ECO:0000256" key="1">
    <source>
        <dbReference type="ARBA" id="ARBA00022536"/>
    </source>
</evidence>
<dbReference type="InParanoid" id="A0A2J7Q2K6"/>
<reference evidence="6 7" key="1">
    <citation type="submission" date="2017-12" db="EMBL/GenBank/DDBJ databases">
        <title>Hemimetabolous genomes reveal molecular basis of termite eusociality.</title>
        <authorList>
            <person name="Harrison M.C."/>
            <person name="Jongepier E."/>
            <person name="Robertson H.M."/>
            <person name="Arning N."/>
            <person name="Bitard-Feildel T."/>
            <person name="Chao H."/>
            <person name="Childers C.P."/>
            <person name="Dinh H."/>
            <person name="Doddapaneni H."/>
            <person name="Dugan S."/>
            <person name="Gowin J."/>
            <person name="Greiner C."/>
            <person name="Han Y."/>
            <person name="Hu H."/>
            <person name="Hughes D.S.T."/>
            <person name="Huylmans A.-K."/>
            <person name="Kemena C."/>
            <person name="Kremer L.P.M."/>
            <person name="Lee S.L."/>
            <person name="Lopez-Ezquerra A."/>
            <person name="Mallet L."/>
            <person name="Monroy-Kuhn J.M."/>
            <person name="Moser A."/>
            <person name="Murali S.C."/>
            <person name="Muzny D.M."/>
            <person name="Otani S."/>
            <person name="Piulachs M.-D."/>
            <person name="Poelchau M."/>
            <person name="Qu J."/>
            <person name="Schaub F."/>
            <person name="Wada-Katsumata A."/>
            <person name="Worley K.C."/>
            <person name="Xie Q."/>
            <person name="Ylla G."/>
            <person name="Poulsen M."/>
            <person name="Gibbs R.A."/>
            <person name="Schal C."/>
            <person name="Richards S."/>
            <person name="Belles X."/>
            <person name="Korb J."/>
            <person name="Bornberg-Bauer E."/>
        </authorList>
    </citation>
    <scope>NUCLEOTIDE SEQUENCE [LARGE SCALE GENOMIC DNA]</scope>
    <source>
        <tissue evidence="6">Whole body</tissue>
    </source>
</reference>
<dbReference type="GO" id="GO:0016020">
    <property type="term" value="C:membrane"/>
    <property type="evidence" value="ECO:0007669"/>
    <property type="project" value="UniProtKB-SubCell"/>
</dbReference>
<dbReference type="OrthoDB" id="283575at2759"/>
<sequence>LIVVFLLQCAYGSGFFELQILEIANYRSELASGACCGSQSRPDSSVPCPRPCSTFFRVCLKEYQSNVTSTGSCSFGNTSSPVLGGSSLTLADPDRANGKLVVPFIFRWTVSSSKPRY</sequence>
<keyword evidence="1" id="KW-0245">EGF-like domain</keyword>
<dbReference type="Gene3D" id="2.60.40.3510">
    <property type="match status" value="1"/>
</dbReference>
<evidence type="ECO:0000313" key="6">
    <source>
        <dbReference type="EMBL" id="PNF22809.1"/>
    </source>
</evidence>
<keyword evidence="2" id="KW-0812">Transmembrane</keyword>
<dbReference type="EMBL" id="NEVH01019370">
    <property type="protein sequence ID" value="PNF22809.1"/>
    <property type="molecule type" value="Genomic_DNA"/>
</dbReference>
<proteinExistence type="predicted"/>
<evidence type="ECO:0000256" key="4">
    <source>
        <dbReference type="ARBA" id="ARBA00022989"/>
    </source>
</evidence>
<keyword evidence="7" id="KW-1185">Reference proteome</keyword>
<keyword evidence="4" id="KW-1133">Transmembrane helix</keyword>
<keyword evidence="3" id="KW-0677">Repeat</keyword>
<accession>A0A2J7Q2K6</accession>
<dbReference type="Pfam" id="PF07657">
    <property type="entry name" value="MNNL"/>
    <property type="match status" value="1"/>
</dbReference>
<comment type="caution">
    <text evidence="6">The sequence shown here is derived from an EMBL/GenBank/DDBJ whole genome shotgun (WGS) entry which is preliminary data.</text>
</comment>
<evidence type="ECO:0000259" key="5">
    <source>
        <dbReference type="Pfam" id="PF07657"/>
    </source>
</evidence>
<keyword evidence="4" id="KW-0472">Membrane</keyword>
<dbReference type="InterPro" id="IPR011651">
    <property type="entry name" value="Notch_ligand_N"/>
</dbReference>